<gene>
    <name evidence="3" type="ORF">CYLTODRAFT_488379</name>
</gene>
<dbReference type="OrthoDB" id="3183782at2759"/>
<organism evidence="3 4">
    <name type="scientific">Cylindrobasidium torrendii FP15055 ss-10</name>
    <dbReference type="NCBI Taxonomy" id="1314674"/>
    <lineage>
        <taxon>Eukaryota</taxon>
        <taxon>Fungi</taxon>
        <taxon>Dikarya</taxon>
        <taxon>Basidiomycota</taxon>
        <taxon>Agaricomycotina</taxon>
        <taxon>Agaricomycetes</taxon>
        <taxon>Agaricomycetidae</taxon>
        <taxon>Agaricales</taxon>
        <taxon>Marasmiineae</taxon>
        <taxon>Physalacriaceae</taxon>
        <taxon>Cylindrobasidium</taxon>
    </lineage>
</organism>
<evidence type="ECO:0000313" key="3">
    <source>
        <dbReference type="EMBL" id="KIY70111.1"/>
    </source>
</evidence>
<dbReference type="STRING" id="1314674.A0A0D7BKG5"/>
<feature type="domain" description="EthD" evidence="2">
    <location>
        <begin position="22"/>
        <end position="116"/>
    </location>
</feature>
<evidence type="ECO:0000259" key="2">
    <source>
        <dbReference type="Pfam" id="PF07110"/>
    </source>
</evidence>
<dbReference type="InterPro" id="IPR011008">
    <property type="entry name" value="Dimeric_a/b-barrel"/>
</dbReference>
<dbReference type="SUPFAM" id="SSF54909">
    <property type="entry name" value="Dimeric alpha+beta barrel"/>
    <property type="match status" value="1"/>
</dbReference>
<dbReference type="Gene3D" id="3.30.70.100">
    <property type="match status" value="1"/>
</dbReference>
<reference evidence="3 4" key="1">
    <citation type="journal article" date="2015" name="Fungal Genet. Biol.">
        <title>Evolution of novel wood decay mechanisms in Agaricales revealed by the genome sequences of Fistulina hepatica and Cylindrobasidium torrendii.</title>
        <authorList>
            <person name="Floudas D."/>
            <person name="Held B.W."/>
            <person name="Riley R."/>
            <person name="Nagy L.G."/>
            <person name="Koehler G."/>
            <person name="Ransdell A.S."/>
            <person name="Younus H."/>
            <person name="Chow J."/>
            <person name="Chiniquy J."/>
            <person name="Lipzen A."/>
            <person name="Tritt A."/>
            <person name="Sun H."/>
            <person name="Haridas S."/>
            <person name="LaButti K."/>
            <person name="Ohm R.A."/>
            <person name="Kues U."/>
            <person name="Blanchette R.A."/>
            <person name="Grigoriev I.V."/>
            <person name="Minto R.E."/>
            <person name="Hibbett D.S."/>
        </authorList>
    </citation>
    <scope>NUCLEOTIDE SEQUENCE [LARGE SCALE GENOMIC DNA]</scope>
    <source>
        <strain evidence="3 4">FP15055 ss-10</strain>
    </source>
</reference>
<dbReference type="AlphaFoldDB" id="A0A0D7BKG5"/>
<dbReference type="Pfam" id="PF07110">
    <property type="entry name" value="EthD"/>
    <property type="match status" value="1"/>
</dbReference>
<dbReference type="InterPro" id="IPR009799">
    <property type="entry name" value="EthD_dom"/>
</dbReference>
<accession>A0A0D7BKG5</accession>
<comment type="similarity">
    <text evidence="1">Belongs to the tpcK family.</text>
</comment>
<proteinExistence type="inferred from homology"/>
<protein>
    <recommendedName>
        <fullName evidence="2">EthD domain-containing protein</fullName>
    </recommendedName>
</protein>
<evidence type="ECO:0000256" key="1">
    <source>
        <dbReference type="ARBA" id="ARBA00005986"/>
    </source>
</evidence>
<name>A0A0D7BKG5_9AGAR</name>
<evidence type="ECO:0000313" key="4">
    <source>
        <dbReference type="Proteomes" id="UP000054007"/>
    </source>
</evidence>
<keyword evidence="4" id="KW-1185">Reference proteome</keyword>
<dbReference type="Proteomes" id="UP000054007">
    <property type="component" value="Unassembled WGS sequence"/>
</dbReference>
<dbReference type="GO" id="GO:0016491">
    <property type="term" value="F:oxidoreductase activity"/>
    <property type="evidence" value="ECO:0007669"/>
    <property type="project" value="InterPro"/>
</dbReference>
<sequence>MANITVPSKSERARILVLVKRKEGMSRADFCEYWWKKHSPMMAEFMPEPGLLKFHQMHVHDEINARFSQLGAKTTEQWDGVALMEAASWDDLFKVFSDERAAKARAADEGNFIDPSATLLIPVTNIPFIDN</sequence>
<dbReference type="EMBL" id="KN880473">
    <property type="protein sequence ID" value="KIY70111.1"/>
    <property type="molecule type" value="Genomic_DNA"/>
</dbReference>